<gene>
    <name evidence="11" type="primary">folA</name>
    <name evidence="11" type="ORF">SKTS_20180</name>
</gene>
<dbReference type="GO" id="GO:0006730">
    <property type="term" value="P:one-carbon metabolic process"/>
    <property type="evidence" value="ECO:0007669"/>
    <property type="project" value="UniProtKB-KW"/>
</dbReference>
<dbReference type="GO" id="GO:0046655">
    <property type="term" value="P:folic acid metabolic process"/>
    <property type="evidence" value="ECO:0007669"/>
    <property type="project" value="TreeGrafter"/>
</dbReference>
<feature type="domain" description="DHFR" evidence="10">
    <location>
        <begin position="4"/>
        <end position="164"/>
    </location>
</feature>
<dbReference type="GO" id="GO:0004146">
    <property type="term" value="F:dihydrofolate reductase activity"/>
    <property type="evidence" value="ECO:0007669"/>
    <property type="project" value="UniProtKB-EC"/>
</dbReference>
<dbReference type="EMBL" id="AP022853">
    <property type="protein sequence ID" value="BCB27132.1"/>
    <property type="molecule type" value="Genomic_DNA"/>
</dbReference>
<dbReference type="InterPro" id="IPR017925">
    <property type="entry name" value="DHFR_CS"/>
</dbReference>
<name>A0A6F8VDV0_9PROT</name>
<comment type="function">
    <text evidence="7 8">Key enzyme in folate metabolism. Catalyzes an essential reaction for de novo glycine and purine synthesis, and for DNA precursor synthesis.</text>
</comment>
<dbReference type="GO" id="GO:0046654">
    <property type="term" value="P:tetrahydrofolate biosynthetic process"/>
    <property type="evidence" value="ECO:0007669"/>
    <property type="project" value="UniProtKB-UniPathway"/>
</dbReference>
<evidence type="ECO:0000256" key="7">
    <source>
        <dbReference type="ARBA" id="ARBA00025067"/>
    </source>
</evidence>
<comment type="similarity">
    <text evidence="2 8 9">Belongs to the dihydrofolate reductase family.</text>
</comment>
<dbReference type="GO" id="GO:0046452">
    <property type="term" value="P:dihydrofolate metabolic process"/>
    <property type="evidence" value="ECO:0007669"/>
    <property type="project" value="TreeGrafter"/>
</dbReference>
<accession>A0A6F8VDV0</accession>
<dbReference type="AlphaFoldDB" id="A0A6F8VDV0"/>
<comment type="pathway">
    <text evidence="1 8">Cofactor biosynthesis; tetrahydrofolate biosynthesis; 5,6,7,8-tetrahydrofolate from 7,8-dihydrofolate: step 1/1.</text>
</comment>
<evidence type="ECO:0000256" key="6">
    <source>
        <dbReference type="ARBA" id="ARBA00023002"/>
    </source>
</evidence>
<dbReference type="Gene3D" id="3.40.430.10">
    <property type="entry name" value="Dihydrofolate Reductase, subunit A"/>
    <property type="match status" value="1"/>
</dbReference>
<dbReference type="Pfam" id="PF00186">
    <property type="entry name" value="DHFR_1"/>
    <property type="match status" value="1"/>
</dbReference>
<keyword evidence="6 8" id="KW-0560">Oxidoreductase</keyword>
<dbReference type="UniPathway" id="UPA00077">
    <property type="reaction ID" value="UER00158"/>
</dbReference>
<keyword evidence="5 8" id="KW-0521">NADP</keyword>
<dbReference type="CDD" id="cd00209">
    <property type="entry name" value="DHFR"/>
    <property type="match status" value="1"/>
</dbReference>
<comment type="catalytic activity">
    <reaction evidence="8">
        <text>(6S)-5,6,7,8-tetrahydrofolate + NADP(+) = 7,8-dihydrofolate + NADPH + H(+)</text>
        <dbReference type="Rhea" id="RHEA:15009"/>
        <dbReference type="ChEBI" id="CHEBI:15378"/>
        <dbReference type="ChEBI" id="CHEBI:57451"/>
        <dbReference type="ChEBI" id="CHEBI:57453"/>
        <dbReference type="ChEBI" id="CHEBI:57783"/>
        <dbReference type="ChEBI" id="CHEBI:58349"/>
        <dbReference type="EC" id="1.5.1.3"/>
    </reaction>
</comment>
<dbReference type="PRINTS" id="PR00070">
    <property type="entry name" value="DHFR"/>
</dbReference>
<proteinExistence type="inferred from homology"/>
<dbReference type="GO" id="GO:0070401">
    <property type="term" value="F:NADP+ binding"/>
    <property type="evidence" value="ECO:0007669"/>
    <property type="project" value="UniProtKB-ARBA"/>
</dbReference>
<dbReference type="InterPro" id="IPR024072">
    <property type="entry name" value="DHFR-like_dom_sf"/>
</dbReference>
<dbReference type="RefSeq" id="WP_173064208.1">
    <property type="nucleotide sequence ID" value="NZ_AP022853.1"/>
</dbReference>
<keyword evidence="12" id="KW-1185">Reference proteome</keyword>
<dbReference type="KEGG" id="slac:SKTS_20180"/>
<evidence type="ECO:0000256" key="2">
    <source>
        <dbReference type="ARBA" id="ARBA00009539"/>
    </source>
</evidence>
<dbReference type="PANTHER" id="PTHR48069:SF3">
    <property type="entry name" value="DIHYDROFOLATE REDUCTASE"/>
    <property type="match status" value="1"/>
</dbReference>
<evidence type="ECO:0000256" key="8">
    <source>
        <dbReference type="PIRNR" id="PIRNR000194"/>
    </source>
</evidence>
<dbReference type="GO" id="GO:0005829">
    <property type="term" value="C:cytosol"/>
    <property type="evidence" value="ECO:0007669"/>
    <property type="project" value="TreeGrafter"/>
</dbReference>
<evidence type="ECO:0000259" key="10">
    <source>
        <dbReference type="PROSITE" id="PS51330"/>
    </source>
</evidence>
<evidence type="ECO:0000256" key="1">
    <source>
        <dbReference type="ARBA" id="ARBA00004903"/>
    </source>
</evidence>
<dbReference type="EC" id="1.5.1.3" evidence="3 8"/>
<evidence type="ECO:0000256" key="3">
    <source>
        <dbReference type="ARBA" id="ARBA00012856"/>
    </source>
</evidence>
<keyword evidence="4 8" id="KW-0554">One-carbon metabolism</keyword>
<dbReference type="PANTHER" id="PTHR48069">
    <property type="entry name" value="DIHYDROFOLATE REDUCTASE"/>
    <property type="match status" value="1"/>
</dbReference>
<protein>
    <recommendedName>
        <fullName evidence="3 8">Dihydrofolate reductase</fullName>
        <ecNumber evidence="3 8">1.5.1.3</ecNumber>
    </recommendedName>
</protein>
<evidence type="ECO:0000256" key="9">
    <source>
        <dbReference type="RuleBase" id="RU004474"/>
    </source>
</evidence>
<dbReference type="PROSITE" id="PS51330">
    <property type="entry name" value="DHFR_2"/>
    <property type="match status" value="1"/>
</dbReference>
<reference evidence="12" key="1">
    <citation type="submission" date="2020-03" db="EMBL/GenBank/DDBJ databases">
        <title>Complete genome sequence of sulfur-oxidizing bacterium skT11.</title>
        <authorList>
            <person name="Kanda M."/>
            <person name="Kojima H."/>
            <person name="Fukui M."/>
        </authorList>
    </citation>
    <scope>NUCLEOTIDE SEQUENCE [LARGE SCALE GENOMIC DNA]</scope>
    <source>
        <strain evidence="12">skT11</strain>
    </source>
</reference>
<dbReference type="SUPFAM" id="SSF53597">
    <property type="entry name" value="Dihydrofolate reductase-like"/>
    <property type="match status" value="1"/>
</dbReference>
<evidence type="ECO:0000313" key="12">
    <source>
        <dbReference type="Proteomes" id="UP000502260"/>
    </source>
</evidence>
<dbReference type="PROSITE" id="PS00075">
    <property type="entry name" value="DHFR_1"/>
    <property type="match status" value="1"/>
</dbReference>
<dbReference type="InterPro" id="IPR001796">
    <property type="entry name" value="DHFR_dom"/>
</dbReference>
<dbReference type="PIRSF" id="PIRSF000194">
    <property type="entry name" value="DHFR"/>
    <property type="match status" value="1"/>
</dbReference>
<evidence type="ECO:0000313" key="11">
    <source>
        <dbReference type="EMBL" id="BCB27132.1"/>
    </source>
</evidence>
<evidence type="ECO:0000256" key="5">
    <source>
        <dbReference type="ARBA" id="ARBA00022857"/>
    </source>
</evidence>
<dbReference type="InterPro" id="IPR012259">
    <property type="entry name" value="DHFR"/>
</dbReference>
<organism evidence="11 12">
    <name type="scientific">Sulfurimicrobium lacus</name>
    <dbReference type="NCBI Taxonomy" id="2715678"/>
    <lineage>
        <taxon>Bacteria</taxon>
        <taxon>Pseudomonadati</taxon>
        <taxon>Pseudomonadota</taxon>
        <taxon>Betaproteobacteria</taxon>
        <taxon>Nitrosomonadales</taxon>
        <taxon>Sulfuricellaceae</taxon>
        <taxon>Sulfurimicrobium</taxon>
    </lineage>
</organism>
<evidence type="ECO:0000256" key="4">
    <source>
        <dbReference type="ARBA" id="ARBA00022563"/>
    </source>
</evidence>
<sequence length="168" mass="18606">MKPRLSIIAAIDRNRVIGVDNKLPWRLPADLAHFKALTMGHHMVMGRKTYESLPGGKPLPGRISVIVTRDAAFSAPGCVVVHSLEEAVAACAGDDEAFFIGGADMYRQALDVAQRIYLTEVKTAVAGDAWFPDFDRSVWREVSRTNCLADEKNPHDYDFVVFDRVTSD</sequence>
<dbReference type="FunFam" id="3.40.430.10:FF:000001">
    <property type="entry name" value="Dihydrofolate reductase"/>
    <property type="match status" value="1"/>
</dbReference>
<dbReference type="Proteomes" id="UP000502260">
    <property type="component" value="Chromosome"/>
</dbReference>